<evidence type="ECO:0000313" key="2">
    <source>
        <dbReference type="EMBL" id="GIH08386.1"/>
    </source>
</evidence>
<keyword evidence="3" id="KW-1185">Reference proteome</keyword>
<protein>
    <submittedName>
        <fullName evidence="2">Uncharacterized protein</fullName>
    </submittedName>
</protein>
<name>A0A8J3QD07_9ACTN</name>
<dbReference type="EMBL" id="BONY01000048">
    <property type="protein sequence ID" value="GIH08386.1"/>
    <property type="molecule type" value="Genomic_DNA"/>
</dbReference>
<comment type="caution">
    <text evidence="2">The sequence shown here is derived from an EMBL/GenBank/DDBJ whole genome shotgun (WGS) entry which is preliminary data.</text>
</comment>
<reference evidence="2" key="1">
    <citation type="submission" date="2021-01" db="EMBL/GenBank/DDBJ databases">
        <title>Whole genome shotgun sequence of Rhizocola hellebori NBRC 109834.</title>
        <authorList>
            <person name="Komaki H."/>
            <person name="Tamura T."/>
        </authorList>
    </citation>
    <scope>NUCLEOTIDE SEQUENCE</scope>
    <source>
        <strain evidence="2">NBRC 109834</strain>
    </source>
</reference>
<keyword evidence="1" id="KW-1133">Transmembrane helix</keyword>
<dbReference type="AlphaFoldDB" id="A0A8J3QD07"/>
<evidence type="ECO:0000256" key="1">
    <source>
        <dbReference type="SAM" id="Phobius"/>
    </source>
</evidence>
<evidence type="ECO:0000313" key="3">
    <source>
        <dbReference type="Proteomes" id="UP000612899"/>
    </source>
</evidence>
<feature type="transmembrane region" description="Helical" evidence="1">
    <location>
        <begin position="88"/>
        <end position="111"/>
    </location>
</feature>
<proteinExistence type="predicted"/>
<keyword evidence="1" id="KW-0472">Membrane</keyword>
<keyword evidence="1" id="KW-0812">Transmembrane</keyword>
<accession>A0A8J3QD07</accession>
<dbReference type="Proteomes" id="UP000612899">
    <property type="component" value="Unassembled WGS sequence"/>
</dbReference>
<gene>
    <name evidence="2" type="ORF">Rhe02_64530</name>
</gene>
<organism evidence="2 3">
    <name type="scientific">Rhizocola hellebori</name>
    <dbReference type="NCBI Taxonomy" id="1392758"/>
    <lineage>
        <taxon>Bacteria</taxon>
        <taxon>Bacillati</taxon>
        <taxon>Actinomycetota</taxon>
        <taxon>Actinomycetes</taxon>
        <taxon>Micromonosporales</taxon>
        <taxon>Micromonosporaceae</taxon>
        <taxon>Rhizocola</taxon>
    </lineage>
</organism>
<sequence>MWIALPPDGSKGRQLDVGTLGNGLPDLPPEWGKVEIPDDAAELDAEAEIVRKDLRREAKLARKRAIRGRWRSRFGLPPRIDDPEEPSLLLPLLVLGVALLVTLISLLLIAWPSLSRPSPDRIDPGPSVVRTS</sequence>